<comment type="cofactor">
    <cofactor evidence="1">
        <name>Mg(2+)</name>
        <dbReference type="ChEBI" id="CHEBI:18420"/>
    </cofactor>
</comment>
<accession>D8RIT3</accession>
<dbReference type="Proteomes" id="UP000001514">
    <property type="component" value="Unassembled WGS sequence"/>
</dbReference>
<dbReference type="InterPro" id="IPR000715">
    <property type="entry name" value="Glycosyl_transferase_4"/>
</dbReference>
<dbReference type="PANTHER" id="PTHR10571:SF0">
    <property type="entry name" value="UDP-N-ACETYLGLUCOSAMINE--DOLICHYL-PHOSPHATE N-ACETYLGLUCOSAMINEPHOSPHOTRANSFERASE"/>
    <property type="match status" value="1"/>
</dbReference>
<evidence type="ECO:0000256" key="16">
    <source>
        <dbReference type="ARBA" id="ARBA00033238"/>
    </source>
</evidence>
<evidence type="ECO:0000256" key="14">
    <source>
        <dbReference type="ARBA" id="ARBA00023136"/>
    </source>
</evidence>
<reference evidence="19 20" key="1">
    <citation type="journal article" date="2011" name="Science">
        <title>The Selaginella genome identifies genetic changes associated with the evolution of vascular plants.</title>
        <authorList>
            <person name="Banks J.A."/>
            <person name="Nishiyama T."/>
            <person name="Hasebe M."/>
            <person name="Bowman J.L."/>
            <person name="Gribskov M."/>
            <person name="dePamphilis C."/>
            <person name="Albert V.A."/>
            <person name="Aono N."/>
            <person name="Aoyama T."/>
            <person name="Ambrose B.A."/>
            <person name="Ashton N.W."/>
            <person name="Axtell M.J."/>
            <person name="Barker E."/>
            <person name="Barker M.S."/>
            <person name="Bennetzen J.L."/>
            <person name="Bonawitz N.D."/>
            <person name="Chapple C."/>
            <person name="Cheng C."/>
            <person name="Correa L.G."/>
            <person name="Dacre M."/>
            <person name="DeBarry J."/>
            <person name="Dreyer I."/>
            <person name="Elias M."/>
            <person name="Engstrom E.M."/>
            <person name="Estelle M."/>
            <person name="Feng L."/>
            <person name="Finet C."/>
            <person name="Floyd S.K."/>
            <person name="Frommer W.B."/>
            <person name="Fujita T."/>
            <person name="Gramzow L."/>
            <person name="Gutensohn M."/>
            <person name="Harholt J."/>
            <person name="Hattori M."/>
            <person name="Heyl A."/>
            <person name="Hirai T."/>
            <person name="Hiwatashi Y."/>
            <person name="Ishikawa M."/>
            <person name="Iwata M."/>
            <person name="Karol K.G."/>
            <person name="Koehler B."/>
            <person name="Kolukisaoglu U."/>
            <person name="Kubo M."/>
            <person name="Kurata T."/>
            <person name="Lalonde S."/>
            <person name="Li K."/>
            <person name="Li Y."/>
            <person name="Litt A."/>
            <person name="Lyons E."/>
            <person name="Manning G."/>
            <person name="Maruyama T."/>
            <person name="Michael T.P."/>
            <person name="Mikami K."/>
            <person name="Miyazaki S."/>
            <person name="Morinaga S."/>
            <person name="Murata T."/>
            <person name="Mueller-Roeber B."/>
            <person name="Nelson D.R."/>
            <person name="Obara M."/>
            <person name="Oguri Y."/>
            <person name="Olmstead R.G."/>
            <person name="Onodera N."/>
            <person name="Petersen B.L."/>
            <person name="Pils B."/>
            <person name="Prigge M."/>
            <person name="Rensing S.A."/>
            <person name="Riano-Pachon D.M."/>
            <person name="Roberts A.W."/>
            <person name="Sato Y."/>
            <person name="Scheller H.V."/>
            <person name="Schulz B."/>
            <person name="Schulz C."/>
            <person name="Shakirov E.V."/>
            <person name="Shibagaki N."/>
            <person name="Shinohara N."/>
            <person name="Shippen D.E."/>
            <person name="Soerensen I."/>
            <person name="Sotooka R."/>
            <person name="Sugimoto N."/>
            <person name="Sugita M."/>
            <person name="Sumikawa N."/>
            <person name="Tanurdzic M."/>
            <person name="Theissen G."/>
            <person name="Ulvskov P."/>
            <person name="Wakazuki S."/>
            <person name="Weng J.K."/>
            <person name="Willats W.W."/>
            <person name="Wipf D."/>
            <person name="Wolf P.G."/>
            <person name="Yang L."/>
            <person name="Zimmer A.D."/>
            <person name="Zhu Q."/>
            <person name="Mitros T."/>
            <person name="Hellsten U."/>
            <person name="Loque D."/>
            <person name="Otillar R."/>
            <person name="Salamov A."/>
            <person name="Schmutz J."/>
            <person name="Shapiro H."/>
            <person name="Lindquist E."/>
            <person name="Lucas S."/>
            <person name="Rokhsar D."/>
            <person name="Grigoriev I.V."/>
        </authorList>
    </citation>
    <scope>NUCLEOTIDE SEQUENCE [LARGE SCALE GENOMIC DNA]</scope>
</reference>
<evidence type="ECO:0000256" key="2">
    <source>
        <dbReference type="ARBA" id="ARBA00004477"/>
    </source>
</evidence>
<keyword evidence="10" id="KW-0479">Metal-binding</keyword>
<sequence>MARGTRQLLFRNLFESTSKWRCSTWFLHLLGVLYKVYMGLLAVFCTNAVNILAGVNGLDVGQTLVISSAILIHNMMQIVSSSDADYQQGHAFSIYLTQLLVGASTIANL</sequence>
<evidence type="ECO:0000313" key="20">
    <source>
        <dbReference type="Proteomes" id="UP000001514"/>
    </source>
</evidence>
<keyword evidence="13" id="KW-1133">Transmembrane helix</keyword>
<evidence type="ECO:0000256" key="12">
    <source>
        <dbReference type="ARBA" id="ARBA00022842"/>
    </source>
</evidence>
<dbReference type="GO" id="GO:0006488">
    <property type="term" value="P:dolichol-linked oligosaccharide biosynthetic process"/>
    <property type="evidence" value="ECO:0007669"/>
    <property type="project" value="InterPro"/>
</dbReference>
<evidence type="ECO:0000256" key="17">
    <source>
        <dbReference type="ARBA" id="ARBA00044717"/>
    </source>
</evidence>
<evidence type="ECO:0000256" key="5">
    <source>
        <dbReference type="ARBA" id="ARBA00013225"/>
    </source>
</evidence>
<dbReference type="GO" id="GO:0005789">
    <property type="term" value="C:endoplasmic reticulum membrane"/>
    <property type="evidence" value="ECO:0007669"/>
    <property type="project" value="UniProtKB-SubCell"/>
</dbReference>
<organism evidence="20">
    <name type="scientific">Selaginella moellendorffii</name>
    <name type="common">Spikemoss</name>
    <dbReference type="NCBI Taxonomy" id="88036"/>
    <lineage>
        <taxon>Eukaryota</taxon>
        <taxon>Viridiplantae</taxon>
        <taxon>Streptophyta</taxon>
        <taxon>Embryophyta</taxon>
        <taxon>Tracheophyta</taxon>
        <taxon>Lycopodiopsida</taxon>
        <taxon>Selaginellales</taxon>
        <taxon>Selaginellaceae</taxon>
        <taxon>Selaginella</taxon>
    </lineage>
</organism>
<dbReference type="InParanoid" id="D8RIT3"/>
<keyword evidence="7" id="KW-0328">Glycosyltransferase</keyword>
<dbReference type="Pfam" id="PF00953">
    <property type="entry name" value="Glycos_transf_4"/>
    <property type="match status" value="1"/>
</dbReference>
<keyword evidence="20" id="KW-1185">Reference proteome</keyword>
<evidence type="ECO:0000256" key="11">
    <source>
        <dbReference type="ARBA" id="ARBA00022824"/>
    </source>
</evidence>
<evidence type="ECO:0000256" key="13">
    <source>
        <dbReference type="ARBA" id="ARBA00022989"/>
    </source>
</evidence>
<dbReference type="eggNOG" id="KOG2788">
    <property type="taxonomic scope" value="Eukaryota"/>
</dbReference>
<keyword evidence="9" id="KW-0812">Transmembrane</keyword>
<evidence type="ECO:0000256" key="18">
    <source>
        <dbReference type="ARBA" id="ARBA00045078"/>
    </source>
</evidence>
<comment type="catalytic activity">
    <reaction evidence="18">
        <text>a di-trans,poly-cis-dolichyl phosphate + UDP-N-acetyl-alpha-D-glucosamine = an N-acetyl-alpha-D-glucosaminyl-diphospho-di-trans,poly-cis-dolichol + UMP</text>
        <dbReference type="Rhea" id="RHEA:13289"/>
        <dbReference type="Rhea" id="RHEA-COMP:19498"/>
        <dbReference type="Rhea" id="RHEA-COMP:19507"/>
        <dbReference type="ChEBI" id="CHEBI:57683"/>
        <dbReference type="ChEBI" id="CHEBI:57705"/>
        <dbReference type="ChEBI" id="CHEBI:57865"/>
        <dbReference type="ChEBI" id="CHEBI:58427"/>
        <dbReference type="EC" id="2.7.8.15"/>
    </reaction>
    <physiologicalReaction direction="left-to-right" evidence="18">
        <dbReference type="Rhea" id="RHEA:13290"/>
    </physiologicalReaction>
</comment>
<evidence type="ECO:0000256" key="6">
    <source>
        <dbReference type="ARBA" id="ARBA00017659"/>
    </source>
</evidence>
<keyword evidence="11" id="KW-0256">Endoplasmic reticulum</keyword>
<proteinExistence type="inferred from homology"/>
<evidence type="ECO:0000256" key="3">
    <source>
        <dbReference type="ARBA" id="ARBA00004922"/>
    </source>
</evidence>
<dbReference type="GO" id="GO:0016757">
    <property type="term" value="F:glycosyltransferase activity"/>
    <property type="evidence" value="ECO:0007669"/>
    <property type="project" value="UniProtKB-KW"/>
</dbReference>
<evidence type="ECO:0000256" key="1">
    <source>
        <dbReference type="ARBA" id="ARBA00001946"/>
    </source>
</evidence>
<dbReference type="STRING" id="88036.D8RIT3"/>
<comment type="function">
    <text evidence="17">UDP-N-acetylglucosamine--dolichyl-phosphate N-acetylglucosaminephosphotransferase that operates in the biosynthetic pathway of dolichol-linked oligosaccharides, the glycan precursors employed in protein asparagine (N)-glycosylation. The assembly of dolichol-linked oligosaccharides begins on the cytosolic side of the endoplasmic reticulum membrane and finishes in its lumen. The sequential addition of sugars to dolichol pyrophosphate produces dolichol-linked oligosaccharides containing fourteen sugars, including two GlcNAcs, nine mannoses and three glucoses. Once assembled, the oligosaccharide is transferred from the lipid to nascent proteins by oligosaccharyltransferases. Catalyzes the initial step of dolichol-linked oligosaccharide biosynthesis, transfering GlcNAc-1-P from cytosolic UDP-GlcNAc onto the carrier lipid dolichyl phosphate (P-dolichol), yielding GlcNAc-P-P-dolichol embedded in the cytoplasmic leaflet of the endoplasmic reticulum membrane.</text>
</comment>
<comment type="pathway">
    <text evidence="3">Protein modification; protein glycosylation.</text>
</comment>
<dbReference type="HOGENOM" id="CLU_2188518_0_0_1"/>
<name>D8RIT3_SELML</name>
<dbReference type="EMBL" id="GL377581">
    <property type="protein sequence ID" value="EFJ27801.1"/>
    <property type="molecule type" value="Genomic_DNA"/>
</dbReference>
<comment type="subcellular location">
    <subcellularLocation>
        <location evidence="2">Endoplasmic reticulum membrane</location>
        <topology evidence="2">Multi-pass membrane protein</topology>
    </subcellularLocation>
</comment>
<evidence type="ECO:0000256" key="10">
    <source>
        <dbReference type="ARBA" id="ARBA00022723"/>
    </source>
</evidence>
<keyword evidence="14" id="KW-0472">Membrane</keyword>
<protein>
    <recommendedName>
        <fullName evidence="6">UDP-N-acetylglucosamine--dolichyl-phosphate N-acetylglucosaminephosphotransferase</fullName>
        <ecNumber evidence="5">2.7.8.15</ecNumber>
    </recommendedName>
    <alternativeName>
        <fullName evidence="15">GlcNAc-1-P transferase</fullName>
    </alternativeName>
    <alternativeName>
        <fullName evidence="16">N-acetylglucosamine-1-phosphate transferase</fullName>
    </alternativeName>
</protein>
<dbReference type="PANTHER" id="PTHR10571">
    <property type="entry name" value="UDP-N-ACETYLGLUCOSAMINE--DOLICHYL-PHOSPHATE N-ACETYLGLUCOSAMINEPHOSPHOTRANSFERASE"/>
    <property type="match status" value="1"/>
</dbReference>
<evidence type="ECO:0000313" key="19">
    <source>
        <dbReference type="EMBL" id="EFJ27801.1"/>
    </source>
</evidence>
<evidence type="ECO:0000256" key="7">
    <source>
        <dbReference type="ARBA" id="ARBA00022676"/>
    </source>
</evidence>
<dbReference type="GO" id="GO:0046872">
    <property type="term" value="F:metal ion binding"/>
    <property type="evidence" value="ECO:0007669"/>
    <property type="project" value="UniProtKB-KW"/>
</dbReference>
<dbReference type="Gramene" id="EFJ27801">
    <property type="protein sequence ID" value="EFJ27801"/>
    <property type="gene ID" value="SELMODRAFT_411713"/>
</dbReference>
<dbReference type="GO" id="GO:0003975">
    <property type="term" value="F:UDP-N-acetylglucosamine-dolichyl-phosphate N-acetylglucosaminephosphotransferase activity"/>
    <property type="evidence" value="ECO:0007669"/>
    <property type="project" value="UniProtKB-EC"/>
</dbReference>
<dbReference type="UniPathway" id="UPA00378"/>
<evidence type="ECO:0000256" key="8">
    <source>
        <dbReference type="ARBA" id="ARBA00022679"/>
    </source>
</evidence>
<dbReference type="AlphaFoldDB" id="D8RIT3"/>
<evidence type="ECO:0000256" key="15">
    <source>
        <dbReference type="ARBA" id="ARBA00029567"/>
    </source>
</evidence>
<dbReference type="KEGG" id="smo:SELMODRAFT_411713"/>
<evidence type="ECO:0000256" key="9">
    <source>
        <dbReference type="ARBA" id="ARBA00022692"/>
    </source>
</evidence>
<dbReference type="EC" id="2.7.8.15" evidence="5"/>
<dbReference type="InterPro" id="IPR033895">
    <property type="entry name" value="GPT"/>
</dbReference>
<gene>
    <name evidence="19" type="ORF">SELMODRAFT_411713</name>
</gene>
<evidence type="ECO:0000256" key="4">
    <source>
        <dbReference type="ARBA" id="ARBA00009317"/>
    </source>
</evidence>
<keyword evidence="8" id="KW-0808">Transferase</keyword>
<keyword evidence="12" id="KW-0460">Magnesium</keyword>
<comment type="similarity">
    <text evidence="4">Belongs to the glycosyltransferase 4 family.</text>
</comment>